<comment type="similarity">
    <text evidence="1 4">Belongs to the fatty acyl-CoA reductase family.</text>
</comment>
<dbReference type="InterPro" id="IPR036291">
    <property type="entry name" value="NAD(P)-bd_dom_sf"/>
</dbReference>
<evidence type="ECO:0000256" key="1">
    <source>
        <dbReference type="ARBA" id="ARBA00005928"/>
    </source>
</evidence>
<dbReference type="GO" id="GO:0010345">
    <property type="term" value="P:suberin biosynthetic process"/>
    <property type="evidence" value="ECO:0007669"/>
    <property type="project" value="TreeGrafter"/>
</dbReference>
<dbReference type="Pfam" id="PF03015">
    <property type="entry name" value="Sterile"/>
    <property type="match status" value="1"/>
</dbReference>
<evidence type="ECO:0000256" key="4">
    <source>
        <dbReference type="RuleBase" id="RU363097"/>
    </source>
</evidence>
<protein>
    <recommendedName>
        <fullName evidence="4">Fatty acyl-CoA reductase</fullName>
        <ecNumber evidence="4">1.2.1.84</ecNumber>
    </recommendedName>
</protein>
<dbReference type="GO" id="GO:0102965">
    <property type="term" value="F:alcohol-forming long-chain fatty acyl-CoA reductase activity"/>
    <property type="evidence" value="ECO:0007669"/>
    <property type="project" value="UniProtKB-EC"/>
</dbReference>
<gene>
    <name evidence="7" type="ORF">MERR_LOCUS47738</name>
</gene>
<feature type="domain" description="Thioester reductase (TE)" evidence="6">
    <location>
        <begin position="90"/>
        <end position="383"/>
    </location>
</feature>
<dbReference type="GO" id="GO:0080019">
    <property type="term" value="F:alcohol-forming very long-chain fatty acyl-CoA reductase activity"/>
    <property type="evidence" value="ECO:0007669"/>
    <property type="project" value="InterPro"/>
</dbReference>
<dbReference type="EMBL" id="CACVBM020001829">
    <property type="protein sequence ID" value="CAA7060502.1"/>
    <property type="molecule type" value="Genomic_DNA"/>
</dbReference>
<dbReference type="InterPro" id="IPR026055">
    <property type="entry name" value="FAR"/>
</dbReference>
<evidence type="ECO:0000259" key="5">
    <source>
        <dbReference type="Pfam" id="PF03015"/>
    </source>
</evidence>
<reference evidence="7" key="1">
    <citation type="submission" date="2020-01" db="EMBL/GenBank/DDBJ databases">
        <authorList>
            <person name="Mishra B."/>
        </authorList>
    </citation>
    <scope>NUCLEOTIDE SEQUENCE [LARGE SCALE GENOMIC DNA]</scope>
</reference>
<dbReference type="Proteomes" id="UP000467841">
    <property type="component" value="Unassembled WGS sequence"/>
</dbReference>
<keyword evidence="4" id="KW-0521">NADP</keyword>
<sequence>MAITNLLATSNAVKLDGVSFFSSFSGNPNHFLSRRWSQRTIHNRVQTSCCYRETPLKAAVTPFMMPETETSSDSEGIGIVRFLKGKSYFITGATGFLAKVLIEKLLRESPEIGKIFILMKSKDQESAGKRLNDEIVSSDLFKLLKQMHGSSYEDFMKSKLIPVVGDMGEENLGIEAETAEKISEEIDVIINSAGRTTFDDRYDAALTANVLGPGSLLSFGKKCKKLKLFLHFSTAFVTAKKEGIVLETPLCIGENITSDLNIETELKLASEAVGKFHGSEQFKKLKEIGMERAQSYGWENTYTFTKAMGESTIQSKRGDLPVVIIRPSVIESSYKEPFPGWLQGIRMSAPLILAYGKDQNFDMLGDYQSYFDIIPVDMVVNATIAAMAKHGYGNNVSEVKVYNVTSASHASPMRIGELMDLSRQHLCDSPLRETTKDLERMTFHSSLEGFISSVSNTIAKQEREMKSGEGEPQFTTLSMRGKRKLQYFVSLAKTYQPYLSFQARFDETNTRSLIQELSMEERKMFDFDGSYIDWEDYIVNVHLPGLKRELFGKRSLV</sequence>
<name>A0A6D2LJR3_9BRAS</name>
<organism evidence="7 8">
    <name type="scientific">Microthlaspi erraticum</name>
    <dbReference type="NCBI Taxonomy" id="1685480"/>
    <lineage>
        <taxon>Eukaryota</taxon>
        <taxon>Viridiplantae</taxon>
        <taxon>Streptophyta</taxon>
        <taxon>Embryophyta</taxon>
        <taxon>Tracheophyta</taxon>
        <taxon>Spermatophyta</taxon>
        <taxon>Magnoliopsida</taxon>
        <taxon>eudicotyledons</taxon>
        <taxon>Gunneridae</taxon>
        <taxon>Pentapetalae</taxon>
        <taxon>rosids</taxon>
        <taxon>malvids</taxon>
        <taxon>Brassicales</taxon>
        <taxon>Brassicaceae</taxon>
        <taxon>Coluteocarpeae</taxon>
        <taxon>Microthlaspi</taxon>
    </lineage>
</organism>
<evidence type="ECO:0000259" key="6">
    <source>
        <dbReference type="Pfam" id="PF07993"/>
    </source>
</evidence>
<dbReference type="InterPro" id="IPR033640">
    <property type="entry name" value="FAR_C"/>
</dbReference>
<dbReference type="PANTHER" id="PTHR11011">
    <property type="entry name" value="MALE STERILITY PROTEIN 2-RELATED"/>
    <property type="match status" value="1"/>
</dbReference>
<dbReference type="PANTHER" id="PTHR11011:SF66">
    <property type="entry name" value="FATTY ACYL-COA REDUCTASE 6, CHLOROPLASTIC"/>
    <property type="match status" value="1"/>
</dbReference>
<evidence type="ECO:0000256" key="3">
    <source>
        <dbReference type="ARBA" id="ARBA00023098"/>
    </source>
</evidence>
<keyword evidence="2 4" id="KW-0444">Lipid biosynthesis</keyword>
<dbReference type="EC" id="1.2.1.84" evidence="4"/>
<keyword evidence="3 4" id="KW-0443">Lipid metabolism</keyword>
<dbReference type="OrthoDB" id="429813at2759"/>
<dbReference type="GO" id="GO:0035336">
    <property type="term" value="P:long-chain fatty-acyl-CoA metabolic process"/>
    <property type="evidence" value="ECO:0007669"/>
    <property type="project" value="TreeGrafter"/>
</dbReference>
<keyword evidence="4" id="KW-0560">Oxidoreductase</keyword>
<dbReference type="Pfam" id="PF07993">
    <property type="entry name" value="NAD_binding_4"/>
    <property type="match status" value="1"/>
</dbReference>
<dbReference type="CDD" id="cd09071">
    <property type="entry name" value="FAR_C"/>
    <property type="match status" value="1"/>
</dbReference>
<dbReference type="InterPro" id="IPR013120">
    <property type="entry name" value="FAR_NAD-bd"/>
</dbReference>
<evidence type="ECO:0000313" key="8">
    <source>
        <dbReference type="Proteomes" id="UP000467841"/>
    </source>
</evidence>
<dbReference type="Gene3D" id="3.40.50.720">
    <property type="entry name" value="NAD(P)-binding Rossmann-like Domain"/>
    <property type="match status" value="1"/>
</dbReference>
<comment type="catalytic activity">
    <reaction evidence="4">
        <text>a long-chain fatty acyl-CoA + 2 NADPH + 2 H(+) = a long-chain primary fatty alcohol + 2 NADP(+) + CoA</text>
        <dbReference type="Rhea" id="RHEA:52716"/>
        <dbReference type="ChEBI" id="CHEBI:15378"/>
        <dbReference type="ChEBI" id="CHEBI:57287"/>
        <dbReference type="ChEBI" id="CHEBI:57783"/>
        <dbReference type="ChEBI" id="CHEBI:58349"/>
        <dbReference type="ChEBI" id="CHEBI:77396"/>
        <dbReference type="ChEBI" id="CHEBI:83139"/>
        <dbReference type="EC" id="1.2.1.84"/>
    </reaction>
</comment>
<keyword evidence="8" id="KW-1185">Reference proteome</keyword>
<dbReference type="CDD" id="cd05236">
    <property type="entry name" value="FAR-N_SDR_e"/>
    <property type="match status" value="1"/>
</dbReference>
<dbReference type="AlphaFoldDB" id="A0A6D2LJR3"/>
<dbReference type="SUPFAM" id="SSF51735">
    <property type="entry name" value="NAD(P)-binding Rossmann-fold domains"/>
    <property type="match status" value="1"/>
</dbReference>
<feature type="domain" description="Fatty acyl-CoA reductase C-terminal" evidence="5">
    <location>
        <begin position="483"/>
        <end position="551"/>
    </location>
</feature>
<comment type="function">
    <text evidence="4">Catalyzes the reduction of fatty acyl-CoA to fatty alcohols.</text>
</comment>
<evidence type="ECO:0000313" key="7">
    <source>
        <dbReference type="EMBL" id="CAA7060502.1"/>
    </source>
</evidence>
<comment type="caution">
    <text evidence="7">The sequence shown here is derived from an EMBL/GenBank/DDBJ whole genome shotgun (WGS) entry which is preliminary data.</text>
</comment>
<accession>A0A6D2LJR3</accession>
<proteinExistence type="inferred from homology"/>
<evidence type="ECO:0000256" key="2">
    <source>
        <dbReference type="ARBA" id="ARBA00022516"/>
    </source>
</evidence>